<name>A0A9P9HLT4_FUSRE</name>
<dbReference type="Proteomes" id="UP000720189">
    <property type="component" value="Unassembled WGS sequence"/>
</dbReference>
<organism evidence="1 2">
    <name type="scientific">Fusarium redolens</name>
    <dbReference type="NCBI Taxonomy" id="48865"/>
    <lineage>
        <taxon>Eukaryota</taxon>
        <taxon>Fungi</taxon>
        <taxon>Dikarya</taxon>
        <taxon>Ascomycota</taxon>
        <taxon>Pezizomycotina</taxon>
        <taxon>Sordariomycetes</taxon>
        <taxon>Hypocreomycetidae</taxon>
        <taxon>Hypocreales</taxon>
        <taxon>Nectriaceae</taxon>
        <taxon>Fusarium</taxon>
        <taxon>Fusarium redolens species complex</taxon>
    </lineage>
</organism>
<reference evidence="1" key="1">
    <citation type="journal article" date="2021" name="Nat. Commun.">
        <title>Genetic determinants of endophytism in the Arabidopsis root mycobiome.</title>
        <authorList>
            <person name="Mesny F."/>
            <person name="Miyauchi S."/>
            <person name="Thiergart T."/>
            <person name="Pickel B."/>
            <person name="Atanasova L."/>
            <person name="Karlsson M."/>
            <person name="Huettel B."/>
            <person name="Barry K.W."/>
            <person name="Haridas S."/>
            <person name="Chen C."/>
            <person name="Bauer D."/>
            <person name="Andreopoulos W."/>
            <person name="Pangilinan J."/>
            <person name="LaButti K."/>
            <person name="Riley R."/>
            <person name="Lipzen A."/>
            <person name="Clum A."/>
            <person name="Drula E."/>
            <person name="Henrissat B."/>
            <person name="Kohler A."/>
            <person name="Grigoriev I.V."/>
            <person name="Martin F.M."/>
            <person name="Hacquard S."/>
        </authorList>
    </citation>
    <scope>NUCLEOTIDE SEQUENCE</scope>
    <source>
        <strain evidence="1">MPI-CAGE-AT-0023</strain>
    </source>
</reference>
<dbReference type="GeneID" id="70229042"/>
<dbReference type="EMBL" id="JAGMUX010000005">
    <property type="protein sequence ID" value="KAH7259298.1"/>
    <property type="molecule type" value="Genomic_DNA"/>
</dbReference>
<accession>A0A9P9HLT4</accession>
<comment type="caution">
    <text evidence="1">The sequence shown here is derived from an EMBL/GenBank/DDBJ whole genome shotgun (WGS) entry which is preliminary data.</text>
</comment>
<protein>
    <recommendedName>
        <fullName evidence="3">Chromo shadow domain-containing protein</fullName>
    </recommendedName>
</protein>
<evidence type="ECO:0000313" key="2">
    <source>
        <dbReference type="Proteomes" id="UP000720189"/>
    </source>
</evidence>
<keyword evidence="2" id="KW-1185">Reference proteome</keyword>
<gene>
    <name evidence="1" type="ORF">BKA55DRAFT_687596</name>
</gene>
<dbReference type="AlphaFoldDB" id="A0A9P9HLT4"/>
<sequence>MPSQEGNTMAIQALLEGNGYIMSRDQTSETSVFLVKWIGGTTGETSQAKVPECELRTSCSAQLDQYLLNEGKV</sequence>
<dbReference type="RefSeq" id="XP_046052006.1">
    <property type="nucleotide sequence ID" value="XM_046199088.1"/>
</dbReference>
<evidence type="ECO:0000313" key="1">
    <source>
        <dbReference type="EMBL" id="KAH7259298.1"/>
    </source>
</evidence>
<evidence type="ECO:0008006" key="3">
    <source>
        <dbReference type="Google" id="ProtNLM"/>
    </source>
</evidence>
<proteinExistence type="predicted"/>
<dbReference type="OrthoDB" id="5088332at2759"/>